<dbReference type="Pfam" id="PF08100">
    <property type="entry name" value="Dimerisation"/>
    <property type="match status" value="1"/>
</dbReference>
<dbReference type="GO" id="GO:0009701">
    <property type="term" value="P:isoflavonoid phytoalexin biosynthetic process"/>
    <property type="evidence" value="ECO:0007669"/>
    <property type="project" value="UniProtKB-ARBA"/>
</dbReference>
<dbReference type="Gramene" id="C.cajan_26523.t">
    <property type="protein sequence ID" value="C.cajan_26523.t"/>
    <property type="gene ID" value="C.cajan_26523"/>
</dbReference>
<keyword evidence="1 7" id="KW-0489">Methyltransferase</keyword>
<accession>A0A151S672</accession>
<keyword evidence="3" id="KW-0949">S-adenosyl-L-methionine</keyword>
<evidence type="ECO:0000259" key="5">
    <source>
        <dbReference type="Pfam" id="PF00891"/>
    </source>
</evidence>
<evidence type="ECO:0000259" key="6">
    <source>
        <dbReference type="Pfam" id="PF08100"/>
    </source>
</evidence>
<dbReference type="InterPro" id="IPR012967">
    <property type="entry name" value="COMT_dimerisation"/>
</dbReference>
<dbReference type="PROSITE" id="PS51683">
    <property type="entry name" value="SAM_OMT_II"/>
    <property type="match status" value="1"/>
</dbReference>
<dbReference type="PANTHER" id="PTHR11746">
    <property type="entry name" value="O-METHYLTRANSFERASE"/>
    <property type="match status" value="1"/>
</dbReference>
<dbReference type="EMBL" id="KQ483457">
    <property type="protein sequence ID" value="KYP50292.1"/>
    <property type="molecule type" value="Genomic_DNA"/>
</dbReference>
<reference evidence="7" key="1">
    <citation type="journal article" date="2012" name="Nat. Biotechnol.">
        <title>Draft genome sequence of pigeonpea (Cajanus cajan), an orphan legume crop of resource-poor farmers.</title>
        <authorList>
            <person name="Varshney R.K."/>
            <person name="Chen W."/>
            <person name="Li Y."/>
            <person name="Bharti A.K."/>
            <person name="Saxena R.K."/>
            <person name="Schlueter J.A."/>
            <person name="Donoghue M.T."/>
            <person name="Azam S."/>
            <person name="Fan G."/>
            <person name="Whaley A.M."/>
            <person name="Farmer A.D."/>
            <person name="Sheridan J."/>
            <person name="Iwata A."/>
            <person name="Tuteja R."/>
            <person name="Penmetsa R.V."/>
            <person name="Wu W."/>
            <person name="Upadhyaya H.D."/>
            <person name="Yang S.P."/>
            <person name="Shah T."/>
            <person name="Saxena K.B."/>
            <person name="Michael T."/>
            <person name="McCombie W.R."/>
            <person name="Yang B."/>
            <person name="Zhang G."/>
            <person name="Yang H."/>
            <person name="Wang J."/>
            <person name="Spillane C."/>
            <person name="Cook D.R."/>
            <person name="May G.D."/>
            <person name="Xu X."/>
            <person name="Jackson S.A."/>
        </authorList>
    </citation>
    <scope>NUCLEOTIDE SEQUENCE [LARGE SCALE GENOMIC DNA]</scope>
</reference>
<evidence type="ECO:0000256" key="4">
    <source>
        <dbReference type="PIRSR" id="PIRSR005739-1"/>
    </source>
</evidence>
<dbReference type="Pfam" id="PF00891">
    <property type="entry name" value="Methyltransf_2"/>
    <property type="match status" value="1"/>
</dbReference>
<dbReference type="InterPro" id="IPR001077">
    <property type="entry name" value="COMT_C"/>
</dbReference>
<dbReference type="GO" id="GO:0046983">
    <property type="term" value="F:protein dimerization activity"/>
    <property type="evidence" value="ECO:0007669"/>
    <property type="project" value="InterPro"/>
</dbReference>
<dbReference type="InterPro" id="IPR036388">
    <property type="entry name" value="WH-like_DNA-bd_sf"/>
</dbReference>
<dbReference type="InterPro" id="IPR036390">
    <property type="entry name" value="WH_DNA-bd_sf"/>
</dbReference>
<dbReference type="InterPro" id="IPR016461">
    <property type="entry name" value="COMT-like"/>
</dbReference>
<name>A0A151S672_CAJCA</name>
<sequence length="356" mass="40725">MESLSEEHAKKMQQAFVHASNHCLRFMNTMTVRCAIDLNIPDIIHKYGQPMPLSQLVASLPIHPSKTSFIYRLMRILAHDGFVSLHKDIENEQEVRYELTDSGKLIVTDHPLSFAFGYKFLLDPSLIQSCCQLSTWFTKEDPSPFHTANGMSFWDYTEREPKMNDMFNYVLKLKNQLHSNVVIEKFMSEQVFKGLESLVDVGGGTGTFTMEIAKLVPQLKCTVFDLPRVVANLQGTQNVKYVGGDMFEAIPSADSILMMNILHDWNDEDCVKILKKCKEAIPIYGKVIIIDAVLEKETENENIIDQQLWFDMEMMVLYGAKERNEKEWANLISSSGFHNYKITPTSGLFSIIEVYP</sequence>
<dbReference type="PIRSF" id="PIRSF005739">
    <property type="entry name" value="O-mtase"/>
    <property type="match status" value="1"/>
</dbReference>
<evidence type="ECO:0000313" key="7">
    <source>
        <dbReference type="EMBL" id="KYP50292.1"/>
    </source>
</evidence>
<feature type="active site" description="Proton acceptor" evidence="4">
    <location>
        <position position="263"/>
    </location>
</feature>
<feature type="domain" description="O-methyltransferase dimerisation" evidence="6">
    <location>
        <begin position="22"/>
        <end position="108"/>
    </location>
</feature>
<dbReference type="SUPFAM" id="SSF46785">
    <property type="entry name" value="Winged helix' DNA-binding domain"/>
    <property type="match status" value="1"/>
</dbReference>
<protein>
    <submittedName>
        <fullName evidence="7">Eugenol O-methyltransferase</fullName>
        <ecNumber evidence="7">2.1.1.76</ecNumber>
    </submittedName>
</protein>
<dbReference type="Gene3D" id="3.40.50.150">
    <property type="entry name" value="Vaccinia Virus protein VP39"/>
    <property type="match status" value="1"/>
</dbReference>
<gene>
    <name evidence="7" type="ORF">KK1_027867</name>
</gene>
<proteinExistence type="predicted"/>
<dbReference type="GO" id="GO:0032259">
    <property type="term" value="P:methylation"/>
    <property type="evidence" value="ECO:0007669"/>
    <property type="project" value="UniProtKB-KW"/>
</dbReference>
<dbReference type="Gene3D" id="1.10.10.10">
    <property type="entry name" value="Winged helix-like DNA-binding domain superfamily/Winged helix DNA-binding domain"/>
    <property type="match status" value="1"/>
</dbReference>
<evidence type="ECO:0000313" key="8">
    <source>
        <dbReference type="Proteomes" id="UP000075243"/>
    </source>
</evidence>
<dbReference type="OrthoDB" id="2410195at2759"/>
<dbReference type="GO" id="GO:0030755">
    <property type="term" value="F:quercetin 3-O-methyltransferase activity"/>
    <property type="evidence" value="ECO:0007669"/>
    <property type="project" value="UniProtKB-EC"/>
</dbReference>
<feature type="domain" description="O-methyltransferase C-terminal" evidence="5">
    <location>
        <begin position="133"/>
        <end position="337"/>
    </location>
</feature>
<dbReference type="InterPro" id="IPR029063">
    <property type="entry name" value="SAM-dependent_MTases_sf"/>
</dbReference>
<evidence type="ECO:0000256" key="1">
    <source>
        <dbReference type="ARBA" id="ARBA00022603"/>
    </source>
</evidence>
<dbReference type="EC" id="2.1.1.76" evidence="7"/>
<organism evidence="7 8">
    <name type="scientific">Cajanus cajan</name>
    <name type="common">Pigeon pea</name>
    <name type="synonym">Cajanus indicus</name>
    <dbReference type="NCBI Taxonomy" id="3821"/>
    <lineage>
        <taxon>Eukaryota</taxon>
        <taxon>Viridiplantae</taxon>
        <taxon>Streptophyta</taxon>
        <taxon>Embryophyta</taxon>
        <taxon>Tracheophyta</taxon>
        <taxon>Spermatophyta</taxon>
        <taxon>Magnoliopsida</taxon>
        <taxon>eudicotyledons</taxon>
        <taxon>Gunneridae</taxon>
        <taxon>Pentapetalae</taxon>
        <taxon>rosids</taxon>
        <taxon>fabids</taxon>
        <taxon>Fabales</taxon>
        <taxon>Fabaceae</taxon>
        <taxon>Papilionoideae</taxon>
        <taxon>50 kb inversion clade</taxon>
        <taxon>NPAAA clade</taxon>
        <taxon>indigoferoid/millettioid clade</taxon>
        <taxon>Phaseoleae</taxon>
        <taxon>Cajanus</taxon>
    </lineage>
</organism>
<dbReference type="FunFam" id="1.10.10.10:FF:000213">
    <property type="entry name" value="Coniferyl alcohol 9-O-methyltransferase"/>
    <property type="match status" value="1"/>
</dbReference>
<dbReference type="GO" id="GO:0030746">
    <property type="term" value="F:isoflavone 4'-O-methyltransferase activity"/>
    <property type="evidence" value="ECO:0007669"/>
    <property type="project" value="UniProtKB-ARBA"/>
</dbReference>
<dbReference type="OMA" id="TEREPKM"/>
<dbReference type="CDD" id="cd02440">
    <property type="entry name" value="AdoMet_MTases"/>
    <property type="match status" value="1"/>
</dbReference>
<dbReference type="SUPFAM" id="SSF53335">
    <property type="entry name" value="S-adenosyl-L-methionine-dependent methyltransferases"/>
    <property type="match status" value="1"/>
</dbReference>
<keyword evidence="2 7" id="KW-0808">Transferase</keyword>
<evidence type="ECO:0000256" key="3">
    <source>
        <dbReference type="ARBA" id="ARBA00022691"/>
    </source>
</evidence>
<evidence type="ECO:0000256" key="2">
    <source>
        <dbReference type="ARBA" id="ARBA00022679"/>
    </source>
</evidence>
<dbReference type="GO" id="GO:0008171">
    <property type="term" value="F:O-methyltransferase activity"/>
    <property type="evidence" value="ECO:0007669"/>
    <property type="project" value="InterPro"/>
</dbReference>
<dbReference type="Proteomes" id="UP000075243">
    <property type="component" value="Unassembled WGS sequence"/>
</dbReference>
<keyword evidence="8" id="KW-1185">Reference proteome</keyword>
<dbReference type="AlphaFoldDB" id="A0A151S672"/>
<dbReference type="FunFam" id="3.40.50.150:FF:000206">
    <property type="entry name" value="O-methyltransferase ZRP4"/>
    <property type="match status" value="1"/>
</dbReference>